<dbReference type="Gene3D" id="3.55.50.30">
    <property type="match status" value="1"/>
</dbReference>
<dbReference type="SUPFAM" id="SSF56935">
    <property type="entry name" value="Porins"/>
    <property type="match status" value="1"/>
</dbReference>
<keyword evidence="4" id="KW-0798">TonB box</keyword>
<dbReference type="Proteomes" id="UP001156601">
    <property type="component" value="Unassembled WGS sequence"/>
</dbReference>
<evidence type="ECO:0000256" key="3">
    <source>
        <dbReference type="ARBA" id="ARBA00023237"/>
    </source>
</evidence>
<evidence type="ECO:0000256" key="2">
    <source>
        <dbReference type="ARBA" id="ARBA00023136"/>
    </source>
</evidence>
<evidence type="ECO:0000259" key="6">
    <source>
        <dbReference type="Pfam" id="PF00593"/>
    </source>
</evidence>
<gene>
    <name evidence="8" type="ORF">GCM10007852_25930</name>
</gene>
<comment type="subcellular location">
    <subcellularLocation>
        <location evidence="1 4">Cell outer membrane</location>
    </subcellularLocation>
</comment>
<dbReference type="Pfam" id="PF00593">
    <property type="entry name" value="TonB_dep_Rec_b-barrel"/>
    <property type="match status" value="1"/>
</dbReference>
<dbReference type="EMBL" id="BSOT01000006">
    <property type="protein sequence ID" value="GLR71685.1"/>
    <property type="molecule type" value="Genomic_DNA"/>
</dbReference>
<evidence type="ECO:0000256" key="4">
    <source>
        <dbReference type="RuleBase" id="RU003357"/>
    </source>
</evidence>
<evidence type="ECO:0000256" key="1">
    <source>
        <dbReference type="ARBA" id="ARBA00004442"/>
    </source>
</evidence>
<dbReference type="AlphaFoldDB" id="A0AA37T0U6"/>
<dbReference type="Gene3D" id="2.170.130.10">
    <property type="entry name" value="TonB-dependent receptor, plug domain"/>
    <property type="match status" value="1"/>
</dbReference>
<protein>
    <submittedName>
        <fullName evidence="8">TonB-dependent receptor</fullName>
    </submittedName>
</protein>
<keyword evidence="9" id="KW-1185">Reference proteome</keyword>
<evidence type="ECO:0000313" key="8">
    <source>
        <dbReference type="EMBL" id="GLR71685.1"/>
    </source>
</evidence>
<name>A0AA37T0U6_9ALTE</name>
<feature type="signal peptide" evidence="5">
    <location>
        <begin position="1"/>
        <end position="32"/>
    </location>
</feature>
<organism evidence="8 9">
    <name type="scientific">Agaribacter marinus</name>
    <dbReference type="NCBI Taxonomy" id="1431249"/>
    <lineage>
        <taxon>Bacteria</taxon>
        <taxon>Pseudomonadati</taxon>
        <taxon>Pseudomonadota</taxon>
        <taxon>Gammaproteobacteria</taxon>
        <taxon>Alteromonadales</taxon>
        <taxon>Alteromonadaceae</taxon>
        <taxon>Agaribacter</taxon>
    </lineage>
</organism>
<dbReference type="PANTHER" id="PTHR40980:SF3">
    <property type="entry name" value="TONB-DEPENDENT RECEPTOR-LIKE BETA-BARREL DOMAIN-CONTAINING PROTEIN"/>
    <property type="match status" value="1"/>
</dbReference>
<dbReference type="RefSeq" id="WP_284218022.1">
    <property type="nucleotide sequence ID" value="NZ_BSOT01000006.1"/>
</dbReference>
<evidence type="ECO:0000313" key="9">
    <source>
        <dbReference type="Proteomes" id="UP001156601"/>
    </source>
</evidence>
<keyword evidence="2 4" id="KW-0472">Membrane</keyword>
<dbReference type="PANTHER" id="PTHR40980">
    <property type="entry name" value="PLUG DOMAIN-CONTAINING PROTEIN"/>
    <property type="match status" value="1"/>
</dbReference>
<feature type="chain" id="PRO_5041334531" evidence="5">
    <location>
        <begin position="33"/>
        <end position="972"/>
    </location>
</feature>
<keyword evidence="3" id="KW-0998">Cell outer membrane</keyword>
<evidence type="ECO:0000256" key="5">
    <source>
        <dbReference type="SAM" id="SignalP"/>
    </source>
</evidence>
<reference evidence="8" key="1">
    <citation type="journal article" date="2014" name="Int. J. Syst. Evol. Microbiol.">
        <title>Complete genome sequence of Corynebacterium casei LMG S-19264T (=DSM 44701T), isolated from a smear-ripened cheese.</title>
        <authorList>
            <consortium name="US DOE Joint Genome Institute (JGI-PGF)"/>
            <person name="Walter F."/>
            <person name="Albersmeier A."/>
            <person name="Kalinowski J."/>
            <person name="Ruckert C."/>
        </authorList>
    </citation>
    <scope>NUCLEOTIDE SEQUENCE</scope>
    <source>
        <strain evidence="8">NBRC 110023</strain>
    </source>
</reference>
<feature type="domain" description="TonB-dependent receptor plug" evidence="7">
    <location>
        <begin position="169"/>
        <end position="271"/>
    </location>
</feature>
<accession>A0AA37T0U6</accession>
<dbReference type="GO" id="GO:0009279">
    <property type="term" value="C:cell outer membrane"/>
    <property type="evidence" value="ECO:0007669"/>
    <property type="project" value="UniProtKB-SubCell"/>
</dbReference>
<sequence length="972" mass="108023">MTWLSFCLRLTLCTLGLLVCASNSAWSSLQNAAHTKYLEKHEVDIPGGSLNEALSTLSATFDVSIVADTDFIRQFSILHVRGVYSLDQVLSLMLSPHPINIARTEGGIVLKPIAAQLNAPESSEVFVTDSDIETLQVRGFRTRSSFIIGKQSWNQQVEEEFYRRLQYNGSISSANYGALSVLPSSNLAEAFGYLSGVTISRDFGEGLSVSARGVGPAYQSTMLNGHLLAVNENVRDSGQLGRAFRFDVLPVQHIERIDVYKSPNAAMPESGIGATIGMKSMQALSIGEGIRQISIGLEHNVHAQKKALNTQVLSNWVNQEQSLGLLLTANSHGRFIRQDHFQTWDWEQNGNSYLLEQLGTDVLLPSNRMAITLENERRNTNGASASVQWRPADNIDISAEHFYSSLTSDYIEQRWLSRLDTATQLGDDFAIHGNSLVSADFENVAHRTALDTSKQAHTNSTSMLTLTTQSEPWQWYGSFANTEAISSTVRPITRTRIQTAPINVRFSLAGGQSAQPVYSLDPLPSIALDSSFFEHISARNIRVSDRGKSLRSFLSYQGDDANLRQLKFGVDWRQKVRTYMRQDVNVDVDQLADIPVVQPHVDDVRVSGFLNGYLAGSFPYVWQVPNQSVSEHALQQMPFDLPSQADRARSYKIKERVTGAFTAVDFSFTAPTPMDVNLGLRWQSWQVSVLGAALFELQESSILPLVDEVTTQHAFWLPNLNLSADVYEGVQVKFAMGQSLAFPSYSDLQPGLSLNTTEGVLLASGGNPRLMPVKSSHAEIGVLLTSTPWFKLSVGGFLRRLTGFVNIGSRPIDIDGREYQVSRPENNKGFTLHGLEADAFVNLNKTMSVRLSSTWLADDLRKYGVSAVADWEYKLQLLYEHQKVTASVSMDEQSDMLFNQRGLSTPDTRLASQRFINAHIAYQINDNLELSLTGKNLFASPVIYYFEHAGEEVFKEAEYVGKRLSFNVKWTI</sequence>
<comment type="caution">
    <text evidence="8">The sequence shown here is derived from an EMBL/GenBank/DDBJ whole genome shotgun (WGS) entry which is preliminary data.</text>
</comment>
<dbReference type="InterPro" id="IPR010104">
    <property type="entry name" value="TonB_rcpt_bac"/>
</dbReference>
<reference evidence="8" key="2">
    <citation type="submission" date="2023-01" db="EMBL/GenBank/DDBJ databases">
        <title>Draft genome sequence of Agaribacter marinus strain NBRC 110023.</title>
        <authorList>
            <person name="Sun Q."/>
            <person name="Mori K."/>
        </authorList>
    </citation>
    <scope>NUCLEOTIDE SEQUENCE</scope>
    <source>
        <strain evidence="8">NBRC 110023</strain>
    </source>
</reference>
<keyword evidence="5" id="KW-0732">Signal</keyword>
<feature type="domain" description="TonB-dependent receptor-like beta-barrel" evidence="6">
    <location>
        <begin position="550"/>
        <end position="937"/>
    </location>
</feature>
<proteinExistence type="inferred from homology"/>
<dbReference type="InterPro" id="IPR037066">
    <property type="entry name" value="Plug_dom_sf"/>
</dbReference>
<dbReference type="InterPro" id="IPR000531">
    <property type="entry name" value="Beta-barrel_TonB"/>
</dbReference>
<dbReference type="Gene3D" id="2.40.170.20">
    <property type="entry name" value="TonB-dependent receptor, beta-barrel domain"/>
    <property type="match status" value="1"/>
</dbReference>
<dbReference type="NCBIfam" id="TIGR01782">
    <property type="entry name" value="TonB-Xanth-Caul"/>
    <property type="match status" value="1"/>
</dbReference>
<dbReference type="InterPro" id="IPR036942">
    <property type="entry name" value="Beta-barrel_TonB_sf"/>
</dbReference>
<keyword evidence="8" id="KW-0675">Receptor</keyword>
<dbReference type="InterPro" id="IPR012910">
    <property type="entry name" value="Plug_dom"/>
</dbReference>
<evidence type="ECO:0000259" key="7">
    <source>
        <dbReference type="Pfam" id="PF07715"/>
    </source>
</evidence>
<dbReference type="Pfam" id="PF07715">
    <property type="entry name" value="Plug"/>
    <property type="match status" value="1"/>
</dbReference>
<comment type="similarity">
    <text evidence="4">Belongs to the TonB-dependent receptor family.</text>
</comment>